<evidence type="ECO:0000313" key="1">
    <source>
        <dbReference type="EMBL" id="GAG41478.1"/>
    </source>
</evidence>
<protein>
    <submittedName>
        <fullName evidence="1">Uncharacterized protein</fullName>
    </submittedName>
</protein>
<proteinExistence type="predicted"/>
<feature type="non-terminal residue" evidence="1">
    <location>
        <position position="1"/>
    </location>
</feature>
<comment type="caution">
    <text evidence="1">The sequence shown here is derived from an EMBL/GenBank/DDBJ whole genome shotgun (WGS) entry which is preliminary data.</text>
</comment>
<accession>X0XY55</accession>
<dbReference type="EMBL" id="BARS01043718">
    <property type="protein sequence ID" value="GAG41478.1"/>
    <property type="molecule type" value="Genomic_DNA"/>
</dbReference>
<gene>
    <name evidence="1" type="ORF">S01H1_66135</name>
</gene>
<organism evidence="1">
    <name type="scientific">marine sediment metagenome</name>
    <dbReference type="NCBI Taxonomy" id="412755"/>
    <lineage>
        <taxon>unclassified sequences</taxon>
        <taxon>metagenomes</taxon>
        <taxon>ecological metagenomes</taxon>
    </lineage>
</organism>
<name>X0XY55_9ZZZZ</name>
<reference evidence="1" key="1">
    <citation type="journal article" date="2014" name="Front. Microbiol.">
        <title>High frequency of phylogenetically diverse reductive dehalogenase-homologous genes in deep subseafloor sedimentary metagenomes.</title>
        <authorList>
            <person name="Kawai M."/>
            <person name="Futagami T."/>
            <person name="Toyoda A."/>
            <person name="Takaki Y."/>
            <person name="Nishi S."/>
            <person name="Hori S."/>
            <person name="Arai W."/>
            <person name="Tsubouchi T."/>
            <person name="Morono Y."/>
            <person name="Uchiyama I."/>
            <person name="Ito T."/>
            <person name="Fujiyama A."/>
            <person name="Inagaki F."/>
            <person name="Takami H."/>
        </authorList>
    </citation>
    <scope>NUCLEOTIDE SEQUENCE</scope>
    <source>
        <strain evidence="1">Expedition CK06-06</strain>
    </source>
</reference>
<dbReference type="AlphaFoldDB" id="X0XY55"/>
<sequence>DPLRNVERGCKCSCCGLDRGNSMVYTFEHKQADDCPEVVICQTCLNMAVEACFRAKNIPNFVPRRDGPMLESINEGDMQVEMASIVWLAEDPDRLGDPKL</sequence>